<name>A0A6N3ETE4_CLODI</name>
<keyword evidence="1" id="KW-0472">Membrane</keyword>
<protein>
    <submittedName>
        <fullName evidence="2">Uncharacterized protein</fullName>
    </submittedName>
</protein>
<organism evidence="2">
    <name type="scientific">Clostridioides difficile</name>
    <name type="common">Peptoclostridium difficile</name>
    <dbReference type="NCBI Taxonomy" id="1496"/>
    <lineage>
        <taxon>Bacteria</taxon>
        <taxon>Bacillati</taxon>
        <taxon>Bacillota</taxon>
        <taxon>Clostridia</taxon>
        <taxon>Peptostreptococcales</taxon>
        <taxon>Peptostreptococcaceae</taxon>
        <taxon>Clostridioides</taxon>
    </lineage>
</organism>
<feature type="transmembrane region" description="Helical" evidence="1">
    <location>
        <begin position="32"/>
        <end position="56"/>
    </location>
</feature>
<feature type="transmembrane region" description="Helical" evidence="1">
    <location>
        <begin position="121"/>
        <end position="150"/>
    </location>
</feature>
<keyword evidence="1" id="KW-0812">Transmembrane</keyword>
<gene>
    <name evidence="2" type="ORF">PDLFYP43_03493</name>
</gene>
<evidence type="ECO:0000256" key="1">
    <source>
        <dbReference type="SAM" id="Phobius"/>
    </source>
</evidence>
<feature type="transmembrane region" description="Helical" evidence="1">
    <location>
        <begin position="63"/>
        <end position="83"/>
    </location>
</feature>
<dbReference type="AlphaFoldDB" id="A0A6N3ETE4"/>
<reference evidence="2" key="1">
    <citation type="submission" date="2019-11" db="EMBL/GenBank/DDBJ databases">
        <authorList>
            <person name="Feng L."/>
        </authorList>
    </citation>
    <scope>NUCLEOTIDE SEQUENCE</scope>
    <source>
        <strain evidence="2">PdifficileLFYP43</strain>
    </source>
</reference>
<dbReference type="EMBL" id="CACRUR010000018">
    <property type="protein sequence ID" value="VYU43435.1"/>
    <property type="molecule type" value="Genomic_DNA"/>
</dbReference>
<sequence length="181" mass="18380">MAGTTTSISPVSAVLPLDSCVTVNTNVTVSSVFGGIIVPSSFITLLLLDVFIAIVYPLDTDGIVNLVASFAGAGTLVIFATSLSNAACNSSSVDLAGTVTDSSFVSAVLPLDVCVTVNTNFTVVAVFGGIIVPSFFITLSLLDVFIAIVYPLDTDGIVNLVASFAGVGTLVIFAASLFTDV</sequence>
<feature type="transmembrane region" description="Helical" evidence="1">
    <location>
        <begin position="157"/>
        <end position="178"/>
    </location>
</feature>
<accession>A0A6N3ETE4</accession>
<proteinExistence type="predicted"/>
<evidence type="ECO:0000313" key="2">
    <source>
        <dbReference type="EMBL" id="VYU43435.1"/>
    </source>
</evidence>
<keyword evidence="1" id="KW-1133">Transmembrane helix</keyword>